<dbReference type="EC" id="5.6.2.4" evidence="13 15"/>
<accession>A0A2M7QAL7</accession>
<dbReference type="Pfam" id="PF19833">
    <property type="entry name" value="RecG_dom3_C"/>
    <property type="match status" value="1"/>
</dbReference>
<dbReference type="SUPFAM" id="SSF52540">
    <property type="entry name" value="P-loop containing nucleoside triphosphate hydrolases"/>
    <property type="match status" value="2"/>
</dbReference>
<dbReference type="GO" id="GO:0005524">
    <property type="term" value="F:ATP binding"/>
    <property type="evidence" value="ECO:0007669"/>
    <property type="project" value="UniProtKB-KW"/>
</dbReference>
<keyword evidence="5 15" id="KW-0378">Hydrolase</keyword>
<dbReference type="GO" id="GO:0006310">
    <property type="term" value="P:DNA recombination"/>
    <property type="evidence" value="ECO:0007669"/>
    <property type="project" value="UniProtKB-UniRule"/>
</dbReference>
<evidence type="ECO:0000259" key="17">
    <source>
        <dbReference type="PROSITE" id="PS51194"/>
    </source>
</evidence>
<evidence type="ECO:0000256" key="12">
    <source>
        <dbReference type="ARBA" id="ARBA00034617"/>
    </source>
</evidence>
<evidence type="ECO:0000259" key="16">
    <source>
        <dbReference type="PROSITE" id="PS51192"/>
    </source>
</evidence>
<dbReference type="EMBL" id="PFLC01000015">
    <property type="protein sequence ID" value="PIY63164.1"/>
    <property type="molecule type" value="Genomic_DNA"/>
</dbReference>
<dbReference type="Pfam" id="PF00270">
    <property type="entry name" value="DEAD"/>
    <property type="match status" value="1"/>
</dbReference>
<evidence type="ECO:0000256" key="9">
    <source>
        <dbReference type="ARBA" id="ARBA00023172"/>
    </source>
</evidence>
<dbReference type="PANTHER" id="PTHR47964">
    <property type="entry name" value="ATP-DEPENDENT DNA HELICASE HOMOLOG RECG, CHLOROPLASTIC"/>
    <property type="match status" value="1"/>
</dbReference>
<evidence type="ECO:0000256" key="14">
    <source>
        <dbReference type="ARBA" id="ARBA00048988"/>
    </source>
</evidence>
<dbReference type="InterPro" id="IPR001650">
    <property type="entry name" value="Helicase_C-like"/>
</dbReference>
<dbReference type="PROSITE" id="PS51192">
    <property type="entry name" value="HELICASE_ATP_BIND_1"/>
    <property type="match status" value="1"/>
</dbReference>
<feature type="domain" description="Helicase ATP-binding" evidence="16">
    <location>
        <begin position="298"/>
        <end position="476"/>
    </location>
</feature>
<evidence type="ECO:0000256" key="8">
    <source>
        <dbReference type="ARBA" id="ARBA00023125"/>
    </source>
</evidence>
<gene>
    <name evidence="18" type="ORF">COY93_01390</name>
</gene>
<dbReference type="SMART" id="SM00490">
    <property type="entry name" value="HELICc"/>
    <property type="match status" value="1"/>
</dbReference>
<feature type="domain" description="Helicase C-terminal" evidence="17">
    <location>
        <begin position="502"/>
        <end position="655"/>
    </location>
</feature>
<dbReference type="InterPro" id="IPR014001">
    <property type="entry name" value="Helicase_ATP-bd"/>
</dbReference>
<dbReference type="InterPro" id="IPR027417">
    <property type="entry name" value="P-loop_NTPase"/>
</dbReference>
<evidence type="ECO:0000256" key="15">
    <source>
        <dbReference type="RuleBase" id="RU363016"/>
    </source>
</evidence>
<keyword evidence="9 15" id="KW-0233">DNA recombination</keyword>
<dbReference type="Gene3D" id="3.40.50.300">
    <property type="entry name" value="P-loop containing nucleotide triphosphate hydrolases"/>
    <property type="match status" value="2"/>
</dbReference>
<evidence type="ECO:0000256" key="3">
    <source>
        <dbReference type="ARBA" id="ARBA00022741"/>
    </source>
</evidence>
<protein>
    <recommendedName>
        <fullName evidence="2 15">ATP-dependent DNA helicase RecG</fullName>
        <ecNumber evidence="13 15">5.6.2.4</ecNumber>
    </recommendedName>
</protein>
<dbReference type="Proteomes" id="UP000230973">
    <property type="component" value="Unassembled WGS sequence"/>
</dbReference>
<evidence type="ECO:0000256" key="13">
    <source>
        <dbReference type="ARBA" id="ARBA00034808"/>
    </source>
</evidence>
<organism evidence="18 19">
    <name type="scientific">Candidatus Uhrbacteria bacterium CG_4_10_14_0_8_um_filter_58_22</name>
    <dbReference type="NCBI Taxonomy" id="1975029"/>
    <lineage>
        <taxon>Bacteria</taxon>
        <taxon>Candidatus Uhriibacteriota</taxon>
    </lineage>
</organism>
<keyword evidence="8" id="KW-0238">DNA-binding</keyword>
<keyword evidence="10 15" id="KW-0234">DNA repair</keyword>
<dbReference type="InterPro" id="IPR033454">
    <property type="entry name" value="RecG_wedge"/>
</dbReference>
<name>A0A2M7QAL7_9BACT</name>
<keyword evidence="4 15" id="KW-0227">DNA damage</keyword>
<dbReference type="GO" id="GO:0006281">
    <property type="term" value="P:DNA repair"/>
    <property type="evidence" value="ECO:0007669"/>
    <property type="project" value="UniProtKB-UniRule"/>
</dbReference>
<keyword evidence="3 15" id="KW-0547">Nucleotide-binding</keyword>
<evidence type="ECO:0000313" key="18">
    <source>
        <dbReference type="EMBL" id="PIY63164.1"/>
    </source>
</evidence>
<evidence type="ECO:0000256" key="11">
    <source>
        <dbReference type="ARBA" id="ARBA00023235"/>
    </source>
</evidence>
<dbReference type="InterPro" id="IPR012340">
    <property type="entry name" value="NA-bd_OB-fold"/>
</dbReference>
<dbReference type="Pfam" id="PF00271">
    <property type="entry name" value="Helicase_C"/>
    <property type="match status" value="1"/>
</dbReference>
<dbReference type="GO" id="GO:0003677">
    <property type="term" value="F:DNA binding"/>
    <property type="evidence" value="ECO:0007669"/>
    <property type="project" value="UniProtKB-KW"/>
</dbReference>
<dbReference type="Gene3D" id="2.40.50.140">
    <property type="entry name" value="Nucleic acid-binding proteins"/>
    <property type="match status" value="1"/>
</dbReference>
<keyword evidence="6 15" id="KW-0347">Helicase</keyword>
<comment type="catalytic activity">
    <reaction evidence="12 15">
        <text>Couples ATP hydrolysis with the unwinding of duplex DNA by translocating in the 3'-5' direction.</text>
        <dbReference type="EC" id="5.6.2.4"/>
    </reaction>
</comment>
<comment type="catalytic activity">
    <reaction evidence="14 15">
        <text>ATP + H2O = ADP + phosphate + H(+)</text>
        <dbReference type="Rhea" id="RHEA:13065"/>
        <dbReference type="ChEBI" id="CHEBI:15377"/>
        <dbReference type="ChEBI" id="CHEBI:15378"/>
        <dbReference type="ChEBI" id="CHEBI:30616"/>
        <dbReference type="ChEBI" id="CHEBI:43474"/>
        <dbReference type="ChEBI" id="CHEBI:456216"/>
        <dbReference type="EC" id="5.6.2.4"/>
    </reaction>
</comment>
<comment type="caution">
    <text evidence="18">The sequence shown here is derived from an EMBL/GenBank/DDBJ whole genome shotgun (WGS) entry which is preliminary data.</text>
</comment>
<comment type="function">
    <text evidence="15">Plays a critical role in recombination and DNA repair. Helps process Holliday junction intermediates to mature products by catalyzing branch migration. Has replication fork regression activity, unwinds stalled or blocked replication forks to make a HJ that can be resolved. Has a DNA unwinding activity characteristic of a DNA helicase with 3'-5' polarity.</text>
</comment>
<sequence length="722" mass="79933">MQKRQVEDHRYHKIQFLLSCSRMKLSDPISSLRGTNSKQRAVLEVMGLTTVRDLIFHFPFRYEDFSVRIPLSQVEAGMEVTVVAKVERLASRHAFRRRLSLTEAFLSDGQGTITAVWFNQPYLSKYVRAGETYRFAGKAVQTKYGLRLQNPVYGRESLGEAAMTGPVSPFLPVYPSSAGLTQFVLRKLIRNCLSAVVDLRDHLPEGVIDGYGLMSLSDALRSVHFPEVIGDQTAARRRLAFDELLRIQLAMGRTRRYRESRRAQAVTFGREAVLGFVEGLPFKLTDDQRRAAWEVIRDMEKDMPMNRLLDGDVGSGKTAVAALAAMNAAAAGHQTAIMAPTEILALQHYRTLSAMYAAGGLKVALWTNSYHRSFADGEDRERRGKAESMALLSEIASGEVDVVVGTQALVEPSVSFASLMLVVVDEQHRFGVRIRQLLCDKGSADGLEPHLLTMTATPIPRSLALAVYGDLDLSVIREKPGGRQPIKTKVVSPRGRQAAYGAVRRELEAGRQAFVVCPLIDSSDMLGVTSVTEEHDRLVGEVFPDYEIGQLHGRLPAAEKEEMMRRFRSGEIKVLVATSVIEVGVDVPNATVMCVEGADRFGLAQLHQFRGRVGRGEHQSYCFLFPANYGTAVRERLSAMEATDDGFVLAEKDLALRGPGDLLGVEQSGQLSELKFASVADMDLVRDTRVAAQSILEDDPELDNHPVLREFIGESVREAHLE</sequence>
<evidence type="ECO:0000256" key="1">
    <source>
        <dbReference type="ARBA" id="ARBA00007504"/>
    </source>
</evidence>
<dbReference type="InterPro" id="IPR011545">
    <property type="entry name" value="DEAD/DEAH_box_helicase_dom"/>
</dbReference>
<evidence type="ECO:0000256" key="10">
    <source>
        <dbReference type="ARBA" id="ARBA00023204"/>
    </source>
</evidence>
<evidence type="ECO:0000256" key="7">
    <source>
        <dbReference type="ARBA" id="ARBA00022840"/>
    </source>
</evidence>
<reference evidence="19" key="1">
    <citation type="submission" date="2017-09" db="EMBL/GenBank/DDBJ databases">
        <title>Depth-based differentiation of microbial function through sediment-hosted aquifers and enrichment of novel symbionts in the deep terrestrial subsurface.</title>
        <authorList>
            <person name="Probst A.J."/>
            <person name="Ladd B."/>
            <person name="Jarett J.K."/>
            <person name="Geller-Mcgrath D.E."/>
            <person name="Sieber C.M.K."/>
            <person name="Emerson J.B."/>
            <person name="Anantharaman K."/>
            <person name="Thomas B.C."/>
            <person name="Malmstrom R."/>
            <person name="Stieglmeier M."/>
            <person name="Klingl A."/>
            <person name="Woyke T."/>
            <person name="Ryan C.M."/>
            <person name="Banfield J.F."/>
        </authorList>
    </citation>
    <scope>NUCLEOTIDE SEQUENCE [LARGE SCALE GENOMIC DNA]</scope>
</reference>
<comment type="similarity">
    <text evidence="1 15">Belongs to the helicase family. RecG subfamily.</text>
</comment>
<dbReference type="PANTHER" id="PTHR47964:SF1">
    <property type="entry name" value="ATP-DEPENDENT DNA HELICASE HOMOLOG RECG, CHLOROPLASTIC"/>
    <property type="match status" value="1"/>
</dbReference>
<evidence type="ECO:0000313" key="19">
    <source>
        <dbReference type="Proteomes" id="UP000230973"/>
    </source>
</evidence>
<dbReference type="SMART" id="SM00487">
    <property type="entry name" value="DEXDc"/>
    <property type="match status" value="1"/>
</dbReference>
<dbReference type="CDD" id="cd04488">
    <property type="entry name" value="RecG_wedge_OBF"/>
    <property type="match status" value="1"/>
</dbReference>
<proteinExistence type="inferred from homology"/>
<dbReference type="NCBIfam" id="TIGR00643">
    <property type="entry name" value="recG"/>
    <property type="match status" value="1"/>
</dbReference>
<dbReference type="InterPro" id="IPR004609">
    <property type="entry name" value="ATP-dep_DNA_helicase_RecG"/>
</dbReference>
<dbReference type="SUPFAM" id="SSF50249">
    <property type="entry name" value="Nucleic acid-binding proteins"/>
    <property type="match status" value="1"/>
</dbReference>
<dbReference type="InterPro" id="IPR045562">
    <property type="entry name" value="RecG_dom3_C"/>
</dbReference>
<dbReference type="GO" id="GO:0043138">
    <property type="term" value="F:3'-5' DNA helicase activity"/>
    <property type="evidence" value="ECO:0007669"/>
    <property type="project" value="UniProtKB-EC"/>
</dbReference>
<evidence type="ECO:0000256" key="5">
    <source>
        <dbReference type="ARBA" id="ARBA00022801"/>
    </source>
</evidence>
<dbReference type="InterPro" id="IPR047112">
    <property type="entry name" value="RecG/Mfd"/>
</dbReference>
<dbReference type="NCBIfam" id="NF008165">
    <property type="entry name" value="PRK10917.1-3"/>
    <property type="match status" value="1"/>
</dbReference>
<dbReference type="AlphaFoldDB" id="A0A2M7QAL7"/>
<dbReference type="NCBIfam" id="NF008168">
    <property type="entry name" value="PRK10917.2-2"/>
    <property type="match status" value="1"/>
</dbReference>
<dbReference type="Pfam" id="PF17191">
    <property type="entry name" value="RecG_wedge"/>
    <property type="match status" value="1"/>
</dbReference>
<evidence type="ECO:0000256" key="4">
    <source>
        <dbReference type="ARBA" id="ARBA00022763"/>
    </source>
</evidence>
<keyword evidence="7 15" id="KW-0067">ATP-binding</keyword>
<keyword evidence="11" id="KW-0413">Isomerase</keyword>
<evidence type="ECO:0000256" key="6">
    <source>
        <dbReference type="ARBA" id="ARBA00022806"/>
    </source>
</evidence>
<dbReference type="PROSITE" id="PS51194">
    <property type="entry name" value="HELICASE_CTER"/>
    <property type="match status" value="1"/>
</dbReference>
<dbReference type="GO" id="GO:0016887">
    <property type="term" value="F:ATP hydrolysis activity"/>
    <property type="evidence" value="ECO:0007669"/>
    <property type="project" value="RHEA"/>
</dbReference>
<evidence type="ECO:0000256" key="2">
    <source>
        <dbReference type="ARBA" id="ARBA00017846"/>
    </source>
</evidence>